<organism evidence="3 4">
    <name type="scientific">Klebsiella pneumoniae 30684/NJST258_2</name>
    <dbReference type="NCBI Taxonomy" id="1420013"/>
    <lineage>
        <taxon>Bacteria</taxon>
        <taxon>Pseudomonadati</taxon>
        <taxon>Pseudomonadota</taxon>
        <taxon>Gammaproteobacteria</taxon>
        <taxon>Enterobacterales</taxon>
        <taxon>Enterobacteriaceae</taxon>
        <taxon>Klebsiella/Raoultella group</taxon>
        <taxon>Klebsiella</taxon>
        <taxon>Klebsiella pneumoniae complex</taxon>
    </lineage>
</organism>
<dbReference type="PANTHER" id="PTHR43649:SF11">
    <property type="entry name" value="ABC TRANSPORTER SUBSTRATE-BINDING PROTEIN YESO-RELATED"/>
    <property type="match status" value="1"/>
</dbReference>
<dbReference type="Pfam" id="PF01547">
    <property type="entry name" value="SBP_bac_1"/>
    <property type="match status" value="1"/>
</dbReference>
<dbReference type="InterPro" id="IPR050490">
    <property type="entry name" value="Bact_solute-bd_prot1"/>
</dbReference>
<dbReference type="AlphaFoldDB" id="W8VEE0"/>
<dbReference type="EMBL" id="CP006918">
    <property type="protein sequence ID" value="AHM77796.1"/>
    <property type="molecule type" value="Genomic_DNA"/>
</dbReference>
<evidence type="ECO:0000256" key="2">
    <source>
        <dbReference type="ARBA" id="ARBA00008520"/>
    </source>
</evidence>
<sequence>MISTSVTSLTPKPNRTSLCEPWSITMKNVLISATLSATLGLSAFSSLAQDVDLRMSWWGGNGRHQVTLKALEEFHKQNPDINVKAEYTGWDGHLSRLTTQIAGGTEPDVMQTNWNWLPIFSKNGDGFYDLNTLKDEIDLSQFDAKELQSTTVNGKLNGIPISVTARVFYFNDEAWKKAGIPFPKTWDELMAAGKTFESKLGKQYYPVVLEHQDVLALLNSYMVQKYNQPAIDEKGRKFSYSKAQWADFFGMYKKLIDSHVMPDTRYYASFGKSNMYEMKPWIQGEWGGTYMWNSTINKYSDNLKPPAKLVLGEYPMLPGATDAGLFFKPAQMLSIGKSTKNPQAAAKVINFLLNSKEGVDILGLERGVPLSKAAVTYLTEDGVIKADDPAVSGLKLAQSLPTALPVSPYFDDPQIVAQFGTTLQYIDYGKKSVEEAAEDFQRQTDRILRRAMR</sequence>
<dbReference type="GO" id="GO:0030288">
    <property type="term" value="C:outer membrane-bounded periplasmic space"/>
    <property type="evidence" value="ECO:0007669"/>
    <property type="project" value="UniProtKB-ARBA"/>
</dbReference>
<reference evidence="3 4" key="1">
    <citation type="journal article" date="2014" name="Proc. Natl. Acad. Sci. U.S.A.">
        <title>Molecular dissection of the evolution of carbapenem-resistant multilocus sequence type 258 Klebsiella pneumoniae.</title>
        <authorList>
            <person name="Deleo F.R."/>
            <person name="Chen L."/>
            <person name="Porcella S.F."/>
            <person name="Martens C.A."/>
            <person name="Kobayashi S.D."/>
            <person name="Porter A.R."/>
            <person name="Chavda K.D."/>
            <person name="Jacobs M.R."/>
            <person name="Mathema B."/>
            <person name="Olsen R.J."/>
            <person name="Bonomo R.A."/>
            <person name="Musser J.M."/>
            <person name="Kreiswirth B.N."/>
        </authorList>
    </citation>
    <scope>NUCLEOTIDE SEQUENCE [LARGE SCALE GENOMIC DNA]</scope>
    <source>
        <strain evidence="3">30684/NJST258_2</strain>
    </source>
</reference>
<protein>
    <submittedName>
        <fullName evidence="3">Oligogalacturonate-binding protein OgtD</fullName>
    </submittedName>
</protein>
<comment type="similarity">
    <text evidence="2">Belongs to the bacterial solute-binding protein 1 family.</text>
</comment>
<dbReference type="Gene3D" id="3.40.190.10">
    <property type="entry name" value="Periplasmic binding protein-like II"/>
    <property type="match status" value="2"/>
</dbReference>
<evidence type="ECO:0000313" key="4">
    <source>
        <dbReference type="Proteomes" id="UP000019586"/>
    </source>
</evidence>
<dbReference type="KEGG" id="kps:KPNJ2_01016"/>
<name>W8VEE0_KLEPN</name>
<dbReference type="HOGENOM" id="CLU_031285_5_0_6"/>
<dbReference type="PATRIC" id="fig|1420013.3.peg.969"/>
<dbReference type="Proteomes" id="UP000019586">
    <property type="component" value="Chromosome"/>
</dbReference>
<dbReference type="PANTHER" id="PTHR43649">
    <property type="entry name" value="ARABINOSE-BINDING PROTEIN-RELATED"/>
    <property type="match status" value="1"/>
</dbReference>
<accession>W8VEE0</accession>
<dbReference type="InterPro" id="IPR006059">
    <property type="entry name" value="SBP"/>
</dbReference>
<proteinExistence type="inferred from homology"/>
<gene>
    <name evidence="3" type="ORF">KPNJ2_01016</name>
</gene>
<comment type="subcellular location">
    <subcellularLocation>
        <location evidence="1">Periplasm</location>
    </subcellularLocation>
</comment>
<dbReference type="SUPFAM" id="SSF53850">
    <property type="entry name" value="Periplasmic binding protein-like II"/>
    <property type="match status" value="1"/>
</dbReference>
<evidence type="ECO:0000313" key="3">
    <source>
        <dbReference type="EMBL" id="AHM77796.1"/>
    </source>
</evidence>
<evidence type="ECO:0000256" key="1">
    <source>
        <dbReference type="ARBA" id="ARBA00004418"/>
    </source>
</evidence>